<dbReference type="PROSITE" id="PS50082">
    <property type="entry name" value="WD_REPEATS_2"/>
    <property type="match status" value="2"/>
</dbReference>
<proteinExistence type="predicted"/>
<protein>
    <submittedName>
        <fullName evidence="5">Uncharacterized protein</fullName>
    </submittedName>
</protein>
<dbReference type="SMART" id="SM00320">
    <property type="entry name" value="WD40"/>
    <property type="match status" value="12"/>
</dbReference>
<keyword evidence="1 3" id="KW-0853">WD repeat</keyword>
<evidence type="ECO:0000256" key="4">
    <source>
        <dbReference type="SAM" id="MobiDB-lite"/>
    </source>
</evidence>
<feature type="region of interest" description="Disordered" evidence="4">
    <location>
        <begin position="405"/>
        <end position="426"/>
    </location>
</feature>
<evidence type="ECO:0000256" key="1">
    <source>
        <dbReference type="ARBA" id="ARBA00022574"/>
    </source>
</evidence>
<dbReference type="Proteomes" id="UP000663855">
    <property type="component" value="Unassembled WGS sequence"/>
</dbReference>
<evidence type="ECO:0000256" key="3">
    <source>
        <dbReference type="PROSITE-ProRule" id="PRU00221"/>
    </source>
</evidence>
<keyword evidence="2" id="KW-0677">Repeat</keyword>
<dbReference type="AlphaFoldDB" id="A0A815IV85"/>
<dbReference type="Pfam" id="PF00400">
    <property type="entry name" value="WD40"/>
    <property type="match status" value="3"/>
</dbReference>
<accession>A0A815IV85</accession>
<organism evidence="5 6">
    <name type="scientific">Rotaria magnacalcarata</name>
    <dbReference type="NCBI Taxonomy" id="392030"/>
    <lineage>
        <taxon>Eukaryota</taxon>
        <taxon>Metazoa</taxon>
        <taxon>Spiralia</taxon>
        <taxon>Gnathifera</taxon>
        <taxon>Rotifera</taxon>
        <taxon>Eurotatoria</taxon>
        <taxon>Bdelloidea</taxon>
        <taxon>Philodinida</taxon>
        <taxon>Philodinidae</taxon>
        <taxon>Rotaria</taxon>
    </lineage>
</organism>
<gene>
    <name evidence="5" type="ORF">CJN711_LOCUS20433</name>
</gene>
<dbReference type="SUPFAM" id="SSF50998">
    <property type="entry name" value="Quinoprotein alcohol dehydrogenase-like"/>
    <property type="match status" value="1"/>
</dbReference>
<evidence type="ECO:0000256" key="2">
    <source>
        <dbReference type="ARBA" id="ARBA00022737"/>
    </source>
</evidence>
<dbReference type="PROSITE" id="PS50294">
    <property type="entry name" value="WD_REPEATS_REGION"/>
    <property type="match status" value="1"/>
</dbReference>
<reference evidence="5" key="1">
    <citation type="submission" date="2021-02" db="EMBL/GenBank/DDBJ databases">
        <authorList>
            <person name="Nowell W R."/>
        </authorList>
    </citation>
    <scope>NUCLEOTIDE SEQUENCE</scope>
</reference>
<feature type="repeat" description="WD" evidence="3">
    <location>
        <begin position="556"/>
        <end position="594"/>
    </location>
</feature>
<dbReference type="InterPro" id="IPR019775">
    <property type="entry name" value="WD40_repeat_CS"/>
</dbReference>
<sequence length="850" mass="96343">MALESYLDIKNLNSKVTVIGSNPVRRELVFGFEDGSVQTYDPETGDFFFVFSKLVSSNMITNCYKHRGWVTALCALPEARAFFSSGNDSTVVTYNAIGTPIDKLNIGSVAYSICFHSRLKQVIFGIPEGIQFHSYELNNVTGQIINSIPLYIICEHEDITTGVLMLDKLYSVGFDGKLIIYDCPFGSSPSVSKKLDQAHDAGITCLIAQKNSLDNNEWLMTGSFDKSAKVWSLDGKLIFKFVDFTQPVTGLTYVHATKTVWIAAGNSFAHVYDPKNGENVSSFIDTFLSVEDSELRYSYFLILLRYVPELNVLIASTNLKQCLGWRYKNTGCISCLKVKSPLESVCYTKKTPILMFAGDSEGNVYKWEQMQSNQIMYSSERLLKFEGKKNLSDVMVHAISLGDTKTAAGNNNNNNKESSTNTKRVASANRIKTVEERLPAYYIRSRSAAKLRERERGIGGYVSQYAHLQKKGDTNTLSNIKKTATGKSILRILLVEKFDLIIAASEDKNIYIWGFDLEALKALTTLRDQANDLNHLPEEGADVANRVVGFTLRKIFSEHDSLVTSLAVVDDVNSFGGVFLLSSGWDRRIFIWDLTYFILFSQYTNPKADHVDEAQTASIGYIHDMDYSPHLKYFAYASSDMCVYVRKFSPKGSEMDLMYILQAKIDSEVTCIKWNFIMNQWVTGMENGEIRIWEPDGEFKQAINVRGSVHKIAIDDVQKALLIGTQDTLKVFDMEEYTCVQTNEGHTDVIRDILFIPERNQYITVSLDHTMRIWNAWSPEPFRKKVADVDPKIKFSEDLWEQIRNCVKNSIEVEDANSIVDKYFQKQYEQKHLSIHDDLPRARQVSFSNP</sequence>
<dbReference type="EMBL" id="CAJNOV010009531">
    <property type="protein sequence ID" value="CAF1370774.1"/>
    <property type="molecule type" value="Genomic_DNA"/>
</dbReference>
<comment type="caution">
    <text evidence="5">The sequence shown here is derived from an EMBL/GenBank/DDBJ whole genome shotgun (WGS) entry which is preliminary data.</text>
</comment>
<name>A0A815IV85_9BILA</name>
<dbReference type="PANTHER" id="PTHR19848:SF8">
    <property type="entry name" value="F-BOX AND WD REPEAT DOMAIN CONTAINING 7"/>
    <property type="match status" value="1"/>
</dbReference>
<dbReference type="SUPFAM" id="SSF50978">
    <property type="entry name" value="WD40 repeat-like"/>
    <property type="match status" value="1"/>
</dbReference>
<dbReference type="Gene3D" id="2.130.10.10">
    <property type="entry name" value="YVTN repeat-like/Quinoprotein amine dehydrogenase"/>
    <property type="match status" value="4"/>
</dbReference>
<feature type="repeat" description="WD" evidence="3">
    <location>
        <begin position="743"/>
        <end position="775"/>
    </location>
</feature>
<dbReference type="PANTHER" id="PTHR19848">
    <property type="entry name" value="WD40 REPEAT PROTEIN"/>
    <property type="match status" value="1"/>
</dbReference>
<evidence type="ECO:0000313" key="5">
    <source>
        <dbReference type="EMBL" id="CAF1370774.1"/>
    </source>
</evidence>
<dbReference type="InterPro" id="IPR001680">
    <property type="entry name" value="WD40_rpt"/>
</dbReference>
<dbReference type="InterPro" id="IPR015943">
    <property type="entry name" value="WD40/YVTN_repeat-like_dom_sf"/>
</dbReference>
<evidence type="ECO:0000313" key="6">
    <source>
        <dbReference type="Proteomes" id="UP000663855"/>
    </source>
</evidence>
<dbReference type="InterPro" id="IPR011047">
    <property type="entry name" value="Quinoprotein_ADH-like_sf"/>
</dbReference>
<dbReference type="InterPro" id="IPR036322">
    <property type="entry name" value="WD40_repeat_dom_sf"/>
</dbReference>
<dbReference type="PROSITE" id="PS00678">
    <property type="entry name" value="WD_REPEATS_1"/>
    <property type="match status" value="1"/>
</dbReference>